<dbReference type="InterPro" id="IPR042094">
    <property type="entry name" value="T2SS_GspF_sf"/>
</dbReference>
<dbReference type="Proteomes" id="UP000248724">
    <property type="component" value="Unassembled WGS sequence"/>
</dbReference>
<keyword evidence="2" id="KW-1003">Cell membrane</keyword>
<evidence type="ECO:0000256" key="5">
    <source>
        <dbReference type="ARBA" id="ARBA00023136"/>
    </source>
</evidence>
<dbReference type="EMBL" id="QHBU01000036">
    <property type="protein sequence ID" value="PZR83412.1"/>
    <property type="molecule type" value="Genomic_DNA"/>
</dbReference>
<keyword evidence="4 6" id="KW-1133">Transmembrane helix</keyword>
<feature type="transmembrane region" description="Helical" evidence="6">
    <location>
        <begin position="123"/>
        <end position="142"/>
    </location>
</feature>
<reference evidence="8 9" key="1">
    <citation type="journal article" date="2017" name="Nature">
        <title>Atmospheric trace gases support primary production in Antarctic desert surface soil.</title>
        <authorList>
            <person name="Ji M."/>
            <person name="Greening C."/>
            <person name="Vanwonterghem I."/>
            <person name="Carere C.R."/>
            <person name="Bay S.K."/>
            <person name="Steen J.A."/>
            <person name="Montgomery K."/>
            <person name="Lines T."/>
            <person name="Beardall J."/>
            <person name="van Dorst J."/>
            <person name="Snape I."/>
            <person name="Stott M.B."/>
            <person name="Hugenholtz P."/>
            <person name="Ferrari B.C."/>
        </authorList>
    </citation>
    <scope>NUCLEOTIDE SEQUENCE [LARGE SCALE GENOMIC DNA]</scope>
    <source>
        <strain evidence="8">RRmetagenome_bin12</strain>
    </source>
</reference>
<protein>
    <submittedName>
        <fullName evidence="8">Secretion system protein</fullName>
    </submittedName>
</protein>
<feature type="transmembrane region" description="Helical" evidence="6">
    <location>
        <begin position="267"/>
        <end position="286"/>
    </location>
</feature>
<accession>A0A2W5ZD89</accession>
<feature type="transmembrane region" description="Helical" evidence="6">
    <location>
        <begin position="298"/>
        <end position="318"/>
    </location>
</feature>
<gene>
    <name evidence="8" type="ORF">DLM65_01980</name>
</gene>
<dbReference type="Gene3D" id="1.20.81.30">
    <property type="entry name" value="Type II secretion system (T2SS), domain F"/>
    <property type="match status" value="1"/>
</dbReference>
<dbReference type="GO" id="GO:0005886">
    <property type="term" value="C:plasma membrane"/>
    <property type="evidence" value="ECO:0007669"/>
    <property type="project" value="UniProtKB-SubCell"/>
</dbReference>
<comment type="subcellular location">
    <subcellularLocation>
        <location evidence="1">Cell membrane</location>
        <topology evidence="1">Multi-pass membrane protein</topology>
    </subcellularLocation>
</comment>
<dbReference type="PANTHER" id="PTHR35007:SF1">
    <property type="entry name" value="PILUS ASSEMBLY PROTEIN"/>
    <property type="match status" value="1"/>
</dbReference>
<feature type="domain" description="Type II secretion system protein GspF" evidence="7">
    <location>
        <begin position="159"/>
        <end position="281"/>
    </location>
</feature>
<feature type="transmembrane region" description="Helical" evidence="6">
    <location>
        <begin position="6"/>
        <end position="26"/>
    </location>
</feature>
<evidence type="ECO:0000313" key="8">
    <source>
        <dbReference type="EMBL" id="PZR83412.1"/>
    </source>
</evidence>
<keyword evidence="5 6" id="KW-0472">Membrane</keyword>
<comment type="caution">
    <text evidence="8">The sequence shown here is derived from an EMBL/GenBank/DDBJ whole genome shotgun (WGS) entry which is preliminary data.</text>
</comment>
<evidence type="ECO:0000256" key="1">
    <source>
        <dbReference type="ARBA" id="ARBA00004651"/>
    </source>
</evidence>
<evidence type="ECO:0000256" key="4">
    <source>
        <dbReference type="ARBA" id="ARBA00022989"/>
    </source>
</evidence>
<proteinExistence type="predicted"/>
<dbReference type="InterPro" id="IPR018076">
    <property type="entry name" value="T2SS_GspF_dom"/>
</dbReference>
<organism evidence="8 9">
    <name type="scientific">Candidatus Aeolococcus gillhamiae</name>
    <dbReference type="NCBI Taxonomy" id="3127015"/>
    <lineage>
        <taxon>Bacteria</taxon>
        <taxon>Bacillati</taxon>
        <taxon>Candidatus Dormiibacterota</taxon>
        <taxon>Candidatus Dormibacteria</taxon>
        <taxon>Candidatus Aeolococcales</taxon>
        <taxon>Candidatus Aeolococcaceae</taxon>
        <taxon>Candidatus Aeolococcus</taxon>
    </lineage>
</organism>
<evidence type="ECO:0000256" key="6">
    <source>
        <dbReference type="SAM" id="Phobius"/>
    </source>
</evidence>
<name>A0A2W5ZD89_9BACT</name>
<evidence type="ECO:0000256" key="2">
    <source>
        <dbReference type="ARBA" id="ARBA00022475"/>
    </source>
</evidence>
<evidence type="ECO:0000256" key="3">
    <source>
        <dbReference type="ARBA" id="ARBA00022692"/>
    </source>
</evidence>
<sequence length="326" mass="34569">MTLTLPAIAAAVLAAGTVMSLTVWAAGRRVTEADRVAARLSQYGRPAEVAAPRVRTGNPIRDLIEVVSTAIAPLLARSSHTGKLADDLQKADLKLKSSEWVLAVAGAGVALGVLLALRFGTPVMLLVGPVAAWLLSGVFLKFRQGRRTRAFNNQLGDTITLLSNALKAGYSFAQALASVAQNASPPISEEFGRAVREIALGINVDDALHHMVQRNKSEDFDLLVTAVQIQRVVGGNLAEVLDTIAYTIRERVRIQGEIRTLTAQARVSGIIITLLPFGLAGALEMLSPSYFGPMLTETLGHILLGIGIFSIAIGAAAIQKIVKIEV</sequence>
<evidence type="ECO:0000259" key="7">
    <source>
        <dbReference type="Pfam" id="PF00482"/>
    </source>
</evidence>
<dbReference type="Pfam" id="PF00482">
    <property type="entry name" value="T2SSF"/>
    <property type="match status" value="1"/>
</dbReference>
<keyword evidence="3 6" id="KW-0812">Transmembrane</keyword>
<feature type="transmembrane region" description="Helical" evidence="6">
    <location>
        <begin position="100"/>
        <end position="117"/>
    </location>
</feature>
<evidence type="ECO:0000313" key="9">
    <source>
        <dbReference type="Proteomes" id="UP000248724"/>
    </source>
</evidence>
<dbReference type="AlphaFoldDB" id="A0A2W5ZD89"/>
<dbReference type="PANTHER" id="PTHR35007">
    <property type="entry name" value="INTEGRAL MEMBRANE PROTEIN-RELATED"/>
    <property type="match status" value="1"/>
</dbReference>